<feature type="domain" description="CAAX prenyl protease 2/Lysostaphin resistance protein A-like" evidence="3">
    <location>
        <begin position="116"/>
        <end position="207"/>
    </location>
</feature>
<dbReference type="EMBL" id="AEUX02000005">
    <property type="protein sequence ID" value="EHI70124.1"/>
    <property type="molecule type" value="Genomic_DNA"/>
</dbReference>
<feature type="transmembrane region" description="Helical" evidence="2">
    <location>
        <begin position="76"/>
        <end position="98"/>
    </location>
</feature>
<reference evidence="4 5" key="1">
    <citation type="journal article" date="2014" name="Int. J. Syst. Evol. Microbiol.">
        <title>Phylogenomics and the dynamic genome evolution of the genus Streptococcus.</title>
        <authorList>
            <consortium name="The Broad Institute Genome Sequencing Platform"/>
            <person name="Richards V.P."/>
            <person name="Palmer S.R."/>
            <person name="Pavinski Bitar P.D."/>
            <person name="Qin X."/>
            <person name="Weinstock G.M."/>
            <person name="Highlander S.K."/>
            <person name="Town C.D."/>
            <person name="Burne R.A."/>
            <person name="Stanhope M.J."/>
        </authorList>
    </citation>
    <scope>NUCLEOTIDE SEQUENCE [LARGE SCALE GENOMIC DNA]</scope>
    <source>
        <strain evidence="4 5">707-05</strain>
    </source>
</reference>
<feature type="transmembrane region" description="Helical" evidence="2">
    <location>
        <begin position="37"/>
        <end position="56"/>
    </location>
</feature>
<comment type="caution">
    <text evidence="4">The sequence shown here is derived from an EMBL/GenBank/DDBJ whole genome shotgun (WGS) entry which is preliminary data.</text>
</comment>
<feature type="transmembrane region" description="Helical" evidence="2">
    <location>
        <begin position="199"/>
        <end position="218"/>
    </location>
</feature>
<keyword evidence="4" id="KW-0378">Hydrolase</keyword>
<proteinExistence type="inferred from homology"/>
<dbReference type="InterPro" id="IPR003675">
    <property type="entry name" value="Rce1/LyrA-like_dom"/>
</dbReference>
<sequence length="219" mass="25276">MKLLKLFFLIFLTILLSLVIQIPTYLGMNYFENNTVCKILIGLAVFLLIFGVLSLIRRKCFPNIPRNQNISLRTTLQWTVLSFLLVIGINSSLLAMGFDVHSANNEDIIQELFSANMWFMMVGIHMFGPILEEMLFRGIFLESLIRLYPDNKYFNLSLSAFIFAFAHTYTVSFSLLDYFVGGLLYSVLYYRSRRLRDSVIAHILTNILITVILMANLLM</sequence>
<organism evidence="4 5">
    <name type="scientific">Streptococcus ictaluri 707-05</name>
    <dbReference type="NCBI Taxonomy" id="764299"/>
    <lineage>
        <taxon>Bacteria</taxon>
        <taxon>Bacillati</taxon>
        <taxon>Bacillota</taxon>
        <taxon>Bacilli</taxon>
        <taxon>Lactobacillales</taxon>
        <taxon>Streptococcaceae</taxon>
        <taxon>Streptococcus</taxon>
    </lineage>
</organism>
<comment type="similarity">
    <text evidence="1">Belongs to the UPF0177 family.</text>
</comment>
<feature type="transmembrane region" description="Helical" evidence="2">
    <location>
        <begin position="153"/>
        <end position="169"/>
    </location>
</feature>
<dbReference type="eggNOG" id="COG1266">
    <property type="taxonomic scope" value="Bacteria"/>
</dbReference>
<keyword evidence="4" id="KW-0645">Protease</keyword>
<dbReference type="STRING" id="764299.STRIC_2340"/>
<keyword evidence="5" id="KW-1185">Reference proteome</keyword>
<keyword evidence="2" id="KW-0812">Transmembrane</keyword>
<name>G5K1T2_9STRE</name>
<protein>
    <submittedName>
        <fullName evidence="4">CAAX amino terminal protease family protein</fullName>
    </submittedName>
</protein>
<keyword evidence="2" id="KW-0472">Membrane</keyword>
<dbReference type="GO" id="GO:0004175">
    <property type="term" value="F:endopeptidase activity"/>
    <property type="evidence" value="ECO:0007669"/>
    <property type="project" value="UniProtKB-ARBA"/>
</dbReference>
<accession>G5K1T2</accession>
<dbReference type="RefSeq" id="WP_008088317.1">
    <property type="nucleotide sequence ID" value="NZ_AEUX02000005.1"/>
</dbReference>
<dbReference type="GO" id="GO:0006508">
    <property type="term" value="P:proteolysis"/>
    <property type="evidence" value="ECO:0007669"/>
    <property type="project" value="UniProtKB-KW"/>
</dbReference>
<gene>
    <name evidence="4" type="ORF">STRIC_2340</name>
</gene>
<feature type="transmembrane region" description="Helical" evidence="2">
    <location>
        <begin position="118"/>
        <end position="141"/>
    </location>
</feature>
<evidence type="ECO:0000256" key="1">
    <source>
        <dbReference type="ARBA" id="ARBA00009067"/>
    </source>
</evidence>
<dbReference type="OrthoDB" id="8607342at2"/>
<dbReference type="InterPro" id="IPR052710">
    <property type="entry name" value="CAAX_protease"/>
</dbReference>
<dbReference type="AlphaFoldDB" id="G5K1T2"/>
<evidence type="ECO:0000313" key="5">
    <source>
        <dbReference type="Proteomes" id="UP000003330"/>
    </source>
</evidence>
<evidence type="ECO:0000313" key="4">
    <source>
        <dbReference type="EMBL" id="EHI70124.1"/>
    </source>
</evidence>
<dbReference type="PANTHER" id="PTHR36435">
    <property type="entry name" value="SLR1288 PROTEIN"/>
    <property type="match status" value="1"/>
</dbReference>
<dbReference type="Proteomes" id="UP000003330">
    <property type="component" value="Unassembled WGS sequence"/>
</dbReference>
<evidence type="ECO:0000259" key="3">
    <source>
        <dbReference type="Pfam" id="PF02517"/>
    </source>
</evidence>
<evidence type="ECO:0000256" key="2">
    <source>
        <dbReference type="SAM" id="Phobius"/>
    </source>
</evidence>
<dbReference type="PANTHER" id="PTHR36435:SF1">
    <property type="entry name" value="CAAX AMINO TERMINAL PROTEASE FAMILY PROTEIN"/>
    <property type="match status" value="1"/>
</dbReference>
<dbReference type="Pfam" id="PF02517">
    <property type="entry name" value="Rce1-like"/>
    <property type="match status" value="1"/>
</dbReference>
<dbReference type="GO" id="GO:0080120">
    <property type="term" value="P:CAAX-box protein maturation"/>
    <property type="evidence" value="ECO:0007669"/>
    <property type="project" value="UniProtKB-ARBA"/>
</dbReference>
<keyword evidence="2" id="KW-1133">Transmembrane helix</keyword>